<evidence type="ECO:0000256" key="1">
    <source>
        <dbReference type="SAM" id="Phobius"/>
    </source>
</evidence>
<feature type="chain" id="PRO_5002888408" description="YtkA-like domain-containing protein" evidence="2">
    <location>
        <begin position="25"/>
        <end position="187"/>
    </location>
</feature>
<feature type="signal peptide" evidence="2">
    <location>
        <begin position="1"/>
        <end position="24"/>
    </location>
</feature>
<accession>B9L0N0</accession>
<dbReference type="AlphaFoldDB" id="B9L0N0"/>
<keyword evidence="4" id="KW-1185">Reference proteome</keyword>
<protein>
    <recommendedName>
        <fullName evidence="5">YtkA-like domain-containing protein</fullName>
    </recommendedName>
</protein>
<dbReference type="RefSeq" id="WP_015922054.1">
    <property type="nucleotide sequence ID" value="NC_011959.1"/>
</dbReference>
<reference evidence="3 4" key="1">
    <citation type="journal article" date="2009" name="PLoS ONE">
        <title>Complete genome sequence of the aerobic CO-oxidizing thermophile Thermomicrobium roseum.</title>
        <authorList>
            <person name="Wu D."/>
            <person name="Raymond J."/>
            <person name="Wu M."/>
            <person name="Chatterji S."/>
            <person name="Ren Q."/>
            <person name="Graham J.E."/>
            <person name="Bryant D.A."/>
            <person name="Robb F."/>
            <person name="Colman A."/>
            <person name="Tallon L.J."/>
            <person name="Badger J.H."/>
            <person name="Madupu R."/>
            <person name="Ward N.L."/>
            <person name="Eisen J.A."/>
        </authorList>
    </citation>
    <scope>NUCLEOTIDE SEQUENCE [LARGE SCALE GENOMIC DNA]</scope>
    <source>
        <strain evidence="4">ATCC 27502 / DSM 5159 / P-2</strain>
    </source>
</reference>
<sequence length="187" mass="20689">MRSSQLTRATVFGLLAVLVTAWSAAANGGQVRIANYPIGPYEITVFTSPTPLQTGTVDVSVLLQRRDTKAIVDDAQIVLTIEPVSGGPSRQYPVTREQATNKLYYAAEFPVDQPGSYRMRLDVRAPEGAGAVEFDVAVERAGSSLWRSWWLWGAIVLLQIPLWWWLFGGRTQVRGQTKTRPTPASKR</sequence>
<keyword evidence="1" id="KW-1133">Transmembrane helix</keyword>
<evidence type="ECO:0000313" key="4">
    <source>
        <dbReference type="Proteomes" id="UP000000447"/>
    </source>
</evidence>
<dbReference type="Proteomes" id="UP000000447">
    <property type="component" value="Chromosome"/>
</dbReference>
<keyword evidence="1" id="KW-0472">Membrane</keyword>
<name>B9L0N0_THERP</name>
<organism evidence="3 4">
    <name type="scientific">Thermomicrobium roseum (strain ATCC 27502 / DSM 5159 / P-2)</name>
    <dbReference type="NCBI Taxonomy" id="309801"/>
    <lineage>
        <taxon>Bacteria</taxon>
        <taxon>Pseudomonadati</taxon>
        <taxon>Thermomicrobiota</taxon>
        <taxon>Thermomicrobia</taxon>
        <taxon>Thermomicrobiales</taxon>
        <taxon>Thermomicrobiaceae</taxon>
        <taxon>Thermomicrobium</taxon>
    </lineage>
</organism>
<dbReference type="HOGENOM" id="CLU_1575455_0_0_0"/>
<keyword evidence="1" id="KW-0812">Transmembrane</keyword>
<gene>
    <name evidence="3" type="ordered locus">trd_1101</name>
</gene>
<keyword evidence="2" id="KW-0732">Signal</keyword>
<evidence type="ECO:0008006" key="5">
    <source>
        <dbReference type="Google" id="ProtNLM"/>
    </source>
</evidence>
<dbReference type="KEGG" id="tro:trd_1101"/>
<dbReference type="EMBL" id="CP001275">
    <property type="protein sequence ID" value="ACM05406.1"/>
    <property type="molecule type" value="Genomic_DNA"/>
</dbReference>
<dbReference type="STRING" id="309801.trd_1101"/>
<feature type="transmembrane region" description="Helical" evidence="1">
    <location>
        <begin position="149"/>
        <end position="167"/>
    </location>
</feature>
<dbReference type="eggNOG" id="ENOG50333HT">
    <property type="taxonomic scope" value="Bacteria"/>
</dbReference>
<evidence type="ECO:0000256" key="2">
    <source>
        <dbReference type="SAM" id="SignalP"/>
    </source>
</evidence>
<proteinExistence type="predicted"/>
<evidence type="ECO:0000313" key="3">
    <source>
        <dbReference type="EMBL" id="ACM05406.1"/>
    </source>
</evidence>